<feature type="signal peptide" evidence="6">
    <location>
        <begin position="1"/>
        <end position="27"/>
    </location>
</feature>
<dbReference type="InterPro" id="IPR006311">
    <property type="entry name" value="TAT_signal"/>
</dbReference>
<dbReference type="PANTHER" id="PTHR10465:SF0">
    <property type="entry name" value="SARCALUMENIN"/>
    <property type="match status" value="1"/>
</dbReference>
<dbReference type="Gene3D" id="3.40.50.300">
    <property type="entry name" value="P-loop containing nucleotide triphosphate hydrolases"/>
    <property type="match status" value="1"/>
</dbReference>
<evidence type="ECO:0000256" key="6">
    <source>
        <dbReference type="SAM" id="SignalP"/>
    </source>
</evidence>
<comment type="subcellular location">
    <subcellularLocation>
        <location evidence="1">Membrane</location>
    </subcellularLocation>
</comment>
<evidence type="ECO:0000256" key="3">
    <source>
        <dbReference type="ARBA" id="ARBA00022801"/>
    </source>
</evidence>
<feature type="domain" description="Dynamin N-terminal" evidence="7">
    <location>
        <begin position="88"/>
        <end position="315"/>
    </location>
</feature>
<dbReference type="Proteomes" id="UP001596047">
    <property type="component" value="Unassembled WGS sequence"/>
</dbReference>
<dbReference type="RefSeq" id="WP_379186828.1">
    <property type="nucleotide sequence ID" value="NZ_JBHSOW010000016.1"/>
</dbReference>
<dbReference type="Pfam" id="PF00350">
    <property type="entry name" value="Dynamin_N"/>
    <property type="match status" value="1"/>
</dbReference>
<keyword evidence="6" id="KW-0732">Signal</keyword>
<keyword evidence="3" id="KW-0378">Hydrolase</keyword>
<accession>A0ABW0VSW5</accession>
<dbReference type="CDD" id="cd09912">
    <property type="entry name" value="DLP_2"/>
    <property type="match status" value="1"/>
</dbReference>
<protein>
    <submittedName>
        <fullName evidence="8">Dynamin family protein</fullName>
    </submittedName>
</protein>
<organism evidence="8 9">
    <name type="scientific">Paenibacillus solisilvae</name>
    <dbReference type="NCBI Taxonomy" id="2486751"/>
    <lineage>
        <taxon>Bacteria</taxon>
        <taxon>Bacillati</taxon>
        <taxon>Bacillota</taxon>
        <taxon>Bacilli</taxon>
        <taxon>Bacillales</taxon>
        <taxon>Paenibacillaceae</taxon>
        <taxon>Paenibacillus</taxon>
    </lineage>
</organism>
<name>A0ABW0VSW5_9BACL</name>
<gene>
    <name evidence="8" type="ORF">ACFPYJ_04355</name>
</gene>
<feature type="chain" id="PRO_5047421858" evidence="6">
    <location>
        <begin position="28"/>
        <end position="668"/>
    </location>
</feature>
<evidence type="ECO:0000313" key="8">
    <source>
        <dbReference type="EMBL" id="MFC5648363.1"/>
    </source>
</evidence>
<comment type="caution">
    <text evidence="8">The sequence shown here is derived from an EMBL/GenBank/DDBJ whole genome shotgun (WGS) entry which is preliminary data.</text>
</comment>
<evidence type="ECO:0000256" key="2">
    <source>
        <dbReference type="ARBA" id="ARBA00022741"/>
    </source>
</evidence>
<evidence type="ECO:0000313" key="9">
    <source>
        <dbReference type="Proteomes" id="UP001596047"/>
    </source>
</evidence>
<dbReference type="InterPro" id="IPR045063">
    <property type="entry name" value="Dynamin_N"/>
</dbReference>
<evidence type="ECO:0000259" key="7">
    <source>
        <dbReference type="Pfam" id="PF00350"/>
    </source>
</evidence>
<dbReference type="PANTHER" id="PTHR10465">
    <property type="entry name" value="TRANSMEMBRANE GTPASE FZO1"/>
    <property type="match status" value="1"/>
</dbReference>
<evidence type="ECO:0000256" key="5">
    <source>
        <dbReference type="ARBA" id="ARBA00023136"/>
    </source>
</evidence>
<keyword evidence="4" id="KW-0342">GTP-binding</keyword>
<evidence type="ECO:0000256" key="1">
    <source>
        <dbReference type="ARBA" id="ARBA00004370"/>
    </source>
</evidence>
<dbReference type="EMBL" id="JBHSOW010000016">
    <property type="protein sequence ID" value="MFC5648363.1"/>
    <property type="molecule type" value="Genomic_DNA"/>
</dbReference>
<keyword evidence="5" id="KW-0472">Membrane</keyword>
<keyword evidence="2" id="KW-0547">Nucleotide-binding</keyword>
<dbReference type="InterPro" id="IPR027417">
    <property type="entry name" value="P-loop_NTPase"/>
</dbReference>
<sequence length="668" mass="73296">MNERSSWMKRAGLLTTAAALARSAAPAAPAAAAGAAAIAGGDALAPQRRAAERLRRAADLLAPHEALASAIQAMREKAERLQRSRFTIALFGAFSAGKSSLANALLGDSALPVSPNPTTAAVNRIVPPTTEHPHGTAAVLMKSRAVLLDDLRYSLALLGEEAESLPEPALLQAIHKLTPDGVHAGGRPHYSFLKAAAKGWQEHEALLGQQLAVDGETYRRYVAEEWRSCFVNEIELHHDNPLTAQGIVLVDTPGADSVNARHTGVAFNYIKNADAILFVTYYNHAFSQADRQFLLQLGRVKDQFELDKMFFIVNAADLASDEEERDGVLAHVERNLQQHGIRFPRMFPVSSLQALTGKQNHDELLIASSGVGAFEAAFLNFTQNDLGALAIASAEQELERARNTITDWVETASGDAATREAASRQLIAQGEAAQQLAAQLAQPQPNPQLEQELKELLYYVIQRLQLRFGDHYNFAFNPSVLQDDGRDLRKALWTAWLELQRLLQIELAQELQATSLRLDNILIKLAGKKFKETSEEIAQSLPGFSHSEYIPLELSTPEEQPAFQAAGVEAKLLWSRFKSPRHFFEGEGKAALRVVLEAELAEPLQSWIDQAESVWTERYLELWHLAMSSCAEAIKRDVAAFIQGKQASLSGQANLVELRQLQEALSAV</sequence>
<reference evidence="9" key="1">
    <citation type="journal article" date="2019" name="Int. J. Syst. Evol. Microbiol.">
        <title>The Global Catalogue of Microorganisms (GCM) 10K type strain sequencing project: providing services to taxonomists for standard genome sequencing and annotation.</title>
        <authorList>
            <consortium name="The Broad Institute Genomics Platform"/>
            <consortium name="The Broad Institute Genome Sequencing Center for Infectious Disease"/>
            <person name="Wu L."/>
            <person name="Ma J."/>
        </authorList>
    </citation>
    <scope>NUCLEOTIDE SEQUENCE [LARGE SCALE GENOMIC DNA]</scope>
    <source>
        <strain evidence="9">CGMCC 1.3240</strain>
    </source>
</reference>
<dbReference type="SUPFAM" id="SSF52540">
    <property type="entry name" value="P-loop containing nucleoside triphosphate hydrolases"/>
    <property type="match status" value="1"/>
</dbReference>
<keyword evidence="9" id="KW-1185">Reference proteome</keyword>
<dbReference type="InterPro" id="IPR027094">
    <property type="entry name" value="Mitofusin_fam"/>
</dbReference>
<proteinExistence type="predicted"/>
<evidence type="ECO:0000256" key="4">
    <source>
        <dbReference type="ARBA" id="ARBA00023134"/>
    </source>
</evidence>
<dbReference type="PROSITE" id="PS51318">
    <property type="entry name" value="TAT"/>
    <property type="match status" value="1"/>
</dbReference>